<dbReference type="InterPro" id="IPR036291">
    <property type="entry name" value="NAD(P)-bd_dom_sf"/>
</dbReference>
<dbReference type="Proteomes" id="UP000052258">
    <property type="component" value="Unassembled WGS sequence"/>
</dbReference>
<dbReference type="InterPro" id="IPR001509">
    <property type="entry name" value="Epimerase_deHydtase"/>
</dbReference>
<dbReference type="PATRIC" id="fig|1430899.3.peg.2510"/>
<evidence type="ECO:0000313" key="2">
    <source>
        <dbReference type="EMBL" id="KMT58017.1"/>
    </source>
</evidence>
<dbReference type="SUPFAM" id="SSF51735">
    <property type="entry name" value="NAD(P)-binding Rossmann-fold domains"/>
    <property type="match status" value="1"/>
</dbReference>
<dbReference type="PANTHER" id="PTHR43245">
    <property type="entry name" value="BIFUNCTIONAL POLYMYXIN RESISTANCE PROTEIN ARNA"/>
    <property type="match status" value="1"/>
</dbReference>
<dbReference type="AlphaFoldDB" id="A0A0J8G640"/>
<evidence type="ECO:0000259" key="1">
    <source>
        <dbReference type="Pfam" id="PF01370"/>
    </source>
</evidence>
<protein>
    <recommendedName>
        <fullName evidence="1">NAD-dependent epimerase/dehydratase domain-containing protein</fullName>
    </recommendedName>
</protein>
<evidence type="ECO:0000313" key="3">
    <source>
        <dbReference type="Proteomes" id="UP000052258"/>
    </source>
</evidence>
<dbReference type="InterPro" id="IPR050177">
    <property type="entry name" value="Lipid_A_modif_metabolic_enz"/>
</dbReference>
<dbReference type="Pfam" id="PF01370">
    <property type="entry name" value="Epimerase"/>
    <property type="match status" value="1"/>
</dbReference>
<organism evidence="2 3">
    <name type="scientific">Listeria fleischmannii 1991</name>
    <dbReference type="NCBI Taxonomy" id="1430899"/>
    <lineage>
        <taxon>Bacteria</taxon>
        <taxon>Bacillati</taxon>
        <taxon>Bacillota</taxon>
        <taxon>Bacilli</taxon>
        <taxon>Bacillales</taxon>
        <taxon>Listeriaceae</taxon>
        <taxon>Listeria</taxon>
    </lineage>
</organism>
<feature type="domain" description="NAD-dependent epimerase/dehydratase" evidence="1">
    <location>
        <begin position="3"/>
        <end position="68"/>
    </location>
</feature>
<proteinExistence type="predicted"/>
<sequence length="296" mass="33806">MKILVLGGTRFFGKRLVELLLEEGHRVTVVTRGKADVHLPEGVRHLVLNREKREDMFQLAREHFDVIYDNICFSPQDALYLIQAFKGQKTRLIYTSSLSVYGVKGRALLEKDFDSLHYEIILGDRLDFDYGEGKRLGEAVYFQKADFDVVAVRFPIVLGVQDYTKRLQFHTSRILKGTEIGIQNEEAEIGFIEADEAAQFLVFIGTKSDFKGPVNASSDGILKLYELIQLLETLTKKKAHVTDLAEADDENESPFDIPKSYYLDNSKAKALGFVFQNVHDWLPVVAKEQMEMKDFK</sequence>
<dbReference type="RefSeq" id="WP_007473649.1">
    <property type="nucleotide sequence ID" value="NZ_KQ130621.1"/>
</dbReference>
<keyword evidence="3" id="KW-1185">Reference proteome</keyword>
<name>A0A0J8G640_9LIST</name>
<dbReference type="OrthoDB" id="9809586at2"/>
<dbReference type="EMBL" id="AZHO01000035">
    <property type="protein sequence ID" value="KMT58017.1"/>
    <property type="molecule type" value="Genomic_DNA"/>
</dbReference>
<gene>
    <name evidence="2" type="ORF">X560_2458</name>
</gene>
<comment type="caution">
    <text evidence="2">The sequence shown here is derived from an EMBL/GenBank/DDBJ whole genome shotgun (WGS) entry which is preliminary data.</text>
</comment>
<dbReference type="Gene3D" id="3.40.50.720">
    <property type="entry name" value="NAD(P)-binding Rossmann-like Domain"/>
    <property type="match status" value="1"/>
</dbReference>
<reference evidence="2 3" key="1">
    <citation type="journal article" date="2015" name="Genome Biol. Evol.">
        <title>Comparative Genomics of Listeria Sensu Lato: Genus-Wide Differences in Evolutionary Dynamics and the Progressive Gain of Complex, Potentially Pathogenicity-Related Traits through Lateral Gene Transfer.</title>
        <authorList>
            <person name="Chiara M."/>
            <person name="Caruso M."/>
            <person name="D'Erchia A.M."/>
            <person name="Manzari C."/>
            <person name="Fraccalvieri R."/>
            <person name="Goffredo E."/>
            <person name="Latorre L."/>
            <person name="Miccolupo A."/>
            <person name="Padalino I."/>
            <person name="Santagada G."/>
            <person name="Chiocco D."/>
            <person name="Pesole G."/>
            <person name="Horner D.S."/>
            <person name="Parisi A."/>
        </authorList>
    </citation>
    <scope>NUCLEOTIDE SEQUENCE [LARGE SCALE GENOMIC DNA]</scope>
    <source>
        <strain evidence="2 3">1991</strain>
    </source>
</reference>
<accession>A0A0J8G640</accession>